<feature type="transmembrane region" description="Helical" evidence="1">
    <location>
        <begin position="140"/>
        <end position="160"/>
    </location>
</feature>
<name>A0A095VRP2_9GAMM</name>
<dbReference type="Proteomes" id="UP000029640">
    <property type="component" value="Unassembled WGS sequence"/>
</dbReference>
<dbReference type="RefSeq" id="WP_035516746.1">
    <property type="nucleotide sequence ID" value="NZ_KN234769.1"/>
</dbReference>
<accession>A0A095VRP2</accession>
<dbReference type="eggNOG" id="COG2995">
    <property type="taxonomic scope" value="Bacteria"/>
</dbReference>
<evidence type="ECO:0008006" key="4">
    <source>
        <dbReference type="Google" id="ProtNLM"/>
    </source>
</evidence>
<feature type="transmembrane region" description="Helical" evidence="1">
    <location>
        <begin position="180"/>
        <end position="199"/>
    </location>
</feature>
<keyword evidence="1" id="KW-1133">Transmembrane helix</keyword>
<feature type="transmembrane region" description="Helical" evidence="1">
    <location>
        <begin position="99"/>
        <end position="119"/>
    </location>
</feature>
<dbReference type="HOGENOM" id="CLU_115847_0_0_6"/>
<evidence type="ECO:0000313" key="2">
    <source>
        <dbReference type="EMBL" id="KGE04040.1"/>
    </source>
</evidence>
<dbReference type="EMBL" id="AUVB01000039">
    <property type="protein sequence ID" value="KGE04040.1"/>
    <property type="molecule type" value="Genomic_DNA"/>
</dbReference>
<dbReference type="Pfam" id="PF04403">
    <property type="entry name" value="PqiA"/>
    <property type="match status" value="1"/>
</dbReference>
<sequence>MASGRRLVLLFPIVIALGLLYPGITEPVLTLSGELEKSEVAELGIELIAGPETEGQSRQVLSMISAFLGLDQLEGRVEAYRSTRSILGMARELADGGNALVALLILTFSVVIPVGKLLLQAAAVLAPTPLLRPLLAANGALSKWSMADVFVMAMLVAWLAGRASAHDGGLLIMQAELERGFWFFLGYCLFAIAAGMLVLRQLPAVQR</sequence>
<dbReference type="InterPro" id="IPR007498">
    <property type="entry name" value="PqiA-like"/>
</dbReference>
<organism evidence="2 3">
    <name type="scientific">Pseudohaliea rubra DSM 19751</name>
    <dbReference type="NCBI Taxonomy" id="1265313"/>
    <lineage>
        <taxon>Bacteria</taxon>
        <taxon>Pseudomonadati</taxon>
        <taxon>Pseudomonadota</taxon>
        <taxon>Gammaproteobacteria</taxon>
        <taxon>Cellvibrionales</taxon>
        <taxon>Halieaceae</taxon>
        <taxon>Pseudohaliea</taxon>
    </lineage>
</organism>
<comment type="caution">
    <text evidence="2">The sequence shown here is derived from an EMBL/GenBank/DDBJ whole genome shotgun (WGS) entry which is preliminary data.</text>
</comment>
<dbReference type="PATRIC" id="fig|1265313.6.peg.1365"/>
<keyword evidence="3" id="KW-1185">Reference proteome</keyword>
<feature type="transmembrane region" description="Helical" evidence="1">
    <location>
        <begin position="7"/>
        <end position="24"/>
    </location>
</feature>
<keyword evidence="1" id="KW-0472">Membrane</keyword>
<reference evidence="2 3" key="1">
    <citation type="journal article" date="2014" name="Genome Announc.">
        <title>Genome Sequence of Gammaproteobacterial Pseudohaliea rubra Type Strain DSM 19751, Isolated from Coastal Seawater of the Mediterranean Sea.</title>
        <authorList>
            <person name="Spring S."/>
            <person name="Fiebig A."/>
            <person name="Riedel T."/>
            <person name="Goker M."/>
            <person name="Klenk H.P."/>
        </authorList>
    </citation>
    <scope>NUCLEOTIDE SEQUENCE [LARGE SCALE GENOMIC DNA]</scope>
    <source>
        <strain evidence="2 3">DSM 19751</strain>
    </source>
</reference>
<evidence type="ECO:0000256" key="1">
    <source>
        <dbReference type="SAM" id="Phobius"/>
    </source>
</evidence>
<dbReference type="STRING" id="1265313.HRUBRA_01381"/>
<proteinExistence type="predicted"/>
<evidence type="ECO:0000313" key="3">
    <source>
        <dbReference type="Proteomes" id="UP000029640"/>
    </source>
</evidence>
<keyword evidence="1" id="KW-0812">Transmembrane</keyword>
<dbReference type="OrthoDB" id="9800207at2"/>
<gene>
    <name evidence="2" type="ORF">HRUBRA_01381</name>
</gene>
<dbReference type="AlphaFoldDB" id="A0A095VRP2"/>
<protein>
    <recommendedName>
        <fullName evidence="4">Paraquat-inducible protein A</fullName>
    </recommendedName>
</protein>